<dbReference type="EMBL" id="CP136051">
    <property type="protein sequence ID" value="WOK08403.1"/>
    <property type="molecule type" value="Genomic_DNA"/>
</dbReference>
<evidence type="ECO:0000313" key="2">
    <source>
        <dbReference type="EMBL" id="WOK08403.1"/>
    </source>
</evidence>
<dbReference type="SUPFAM" id="SSF47413">
    <property type="entry name" value="lambda repressor-like DNA-binding domains"/>
    <property type="match status" value="1"/>
</dbReference>
<name>A0ABZ0ITN5_9BACT</name>
<dbReference type="Proteomes" id="UP001302349">
    <property type="component" value="Chromosome"/>
</dbReference>
<keyword evidence="3" id="KW-1185">Reference proteome</keyword>
<dbReference type="SMART" id="SM00530">
    <property type="entry name" value="HTH_XRE"/>
    <property type="match status" value="1"/>
</dbReference>
<evidence type="ECO:0000259" key="1">
    <source>
        <dbReference type="PROSITE" id="PS50943"/>
    </source>
</evidence>
<dbReference type="Pfam" id="PF01381">
    <property type="entry name" value="HTH_3"/>
    <property type="match status" value="1"/>
</dbReference>
<dbReference type="InterPro" id="IPR001387">
    <property type="entry name" value="Cro/C1-type_HTH"/>
</dbReference>
<sequence length="101" mass="11112">MLFISIPKAQQRLAVNIKALRLAQGLTQEGLAERADVSLPTLRKFEQKGVLSLLSFIKLCMALGCLEKILEATTSSQPQFSSIDDVLKGQKAATPKRGWKK</sequence>
<gene>
    <name evidence="2" type="ORF">RT717_07095</name>
</gene>
<proteinExistence type="predicted"/>
<feature type="domain" description="HTH cro/C1-type" evidence="1">
    <location>
        <begin position="17"/>
        <end position="70"/>
    </location>
</feature>
<dbReference type="PROSITE" id="PS50943">
    <property type="entry name" value="HTH_CROC1"/>
    <property type="match status" value="1"/>
</dbReference>
<accession>A0ABZ0ITN5</accession>
<dbReference type="Gene3D" id="1.10.260.40">
    <property type="entry name" value="lambda repressor-like DNA-binding domains"/>
    <property type="match status" value="1"/>
</dbReference>
<evidence type="ECO:0000313" key="3">
    <source>
        <dbReference type="Proteomes" id="UP001302349"/>
    </source>
</evidence>
<dbReference type="InterPro" id="IPR010982">
    <property type="entry name" value="Lambda_DNA-bd_dom_sf"/>
</dbReference>
<reference evidence="2 3" key="1">
    <citation type="journal article" date="2023" name="Microbiol. Resour. Announc.">
        <title>Complete Genome Sequence of Imperialibacter roseus strain P4T.</title>
        <authorList>
            <person name="Tizabi D.R."/>
            <person name="Bachvaroff T."/>
            <person name="Hill R.T."/>
        </authorList>
    </citation>
    <scope>NUCLEOTIDE SEQUENCE [LARGE SCALE GENOMIC DNA]</scope>
    <source>
        <strain evidence="2 3">P4T</strain>
    </source>
</reference>
<dbReference type="RefSeq" id="WP_317491044.1">
    <property type="nucleotide sequence ID" value="NZ_CP136051.1"/>
</dbReference>
<organism evidence="2 3">
    <name type="scientific">Imperialibacter roseus</name>
    <dbReference type="NCBI Taxonomy" id="1324217"/>
    <lineage>
        <taxon>Bacteria</taxon>
        <taxon>Pseudomonadati</taxon>
        <taxon>Bacteroidota</taxon>
        <taxon>Cytophagia</taxon>
        <taxon>Cytophagales</taxon>
        <taxon>Flammeovirgaceae</taxon>
        <taxon>Imperialibacter</taxon>
    </lineage>
</organism>
<protein>
    <submittedName>
        <fullName evidence="2">Helix-turn-helix transcriptional regulator</fullName>
    </submittedName>
</protein>
<dbReference type="CDD" id="cd00093">
    <property type="entry name" value="HTH_XRE"/>
    <property type="match status" value="1"/>
</dbReference>